<evidence type="ECO:0000256" key="2">
    <source>
        <dbReference type="SAM" id="MobiDB-lite"/>
    </source>
</evidence>
<dbReference type="InterPro" id="IPR056884">
    <property type="entry name" value="NPHP3-like_N"/>
</dbReference>
<keyword evidence="1" id="KW-0677">Repeat</keyword>
<accession>A0A9W9A1N1</accession>
<feature type="compositionally biased region" description="Acidic residues" evidence="2">
    <location>
        <begin position="819"/>
        <end position="835"/>
    </location>
</feature>
<proteinExistence type="predicted"/>
<dbReference type="Pfam" id="PF24883">
    <property type="entry name" value="NPHP3_N"/>
    <property type="match status" value="1"/>
</dbReference>
<dbReference type="Gene3D" id="3.40.50.300">
    <property type="entry name" value="P-loop containing nucleotide triphosphate hydrolases"/>
    <property type="match status" value="1"/>
</dbReference>
<reference evidence="4" key="2">
    <citation type="journal article" date="2023" name="Proc. Natl. Acad. Sci. U.S.A.">
        <title>A global phylogenomic analysis of the shiitake genus Lentinula.</title>
        <authorList>
            <person name="Sierra-Patev S."/>
            <person name="Min B."/>
            <person name="Naranjo-Ortiz M."/>
            <person name="Looney B."/>
            <person name="Konkel Z."/>
            <person name="Slot J.C."/>
            <person name="Sakamoto Y."/>
            <person name="Steenwyk J.L."/>
            <person name="Rokas A."/>
            <person name="Carro J."/>
            <person name="Camarero S."/>
            <person name="Ferreira P."/>
            <person name="Molpeceres G."/>
            <person name="Ruiz-Duenas F.J."/>
            <person name="Serrano A."/>
            <person name="Henrissat B."/>
            <person name="Drula E."/>
            <person name="Hughes K.W."/>
            <person name="Mata J.L."/>
            <person name="Ishikawa N.K."/>
            <person name="Vargas-Isla R."/>
            <person name="Ushijima S."/>
            <person name="Smith C.A."/>
            <person name="Donoghue J."/>
            <person name="Ahrendt S."/>
            <person name="Andreopoulos W."/>
            <person name="He G."/>
            <person name="LaButti K."/>
            <person name="Lipzen A."/>
            <person name="Ng V."/>
            <person name="Riley R."/>
            <person name="Sandor L."/>
            <person name="Barry K."/>
            <person name="Martinez A.T."/>
            <person name="Xiao Y."/>
            <person name="Gibbons J.G."/>
            <person name="Terashima K."/>
            <person name="Grigoriev I.V."/>
            <person name="Hibbett D."/>
        </authorList>
    </citation>
    <scope>NUCLEOTIDE SEQUENCE</scope>
    <source>
        <strain evidence="4">Sp2 HRB7682 ss15</strain>
    </source>
</reference>
<feature type="domain" description="Nephrocystin 3-like N-terminal" evidence="3">
    <location>
        <begin position="87"/>
        <end position="247"/>
    </location>
</feature>
<dbReference type="PANTHER" id="PTHR10039:SF14">
    <property type="entry name" value="NACHT DOMAIN-CONTAINING PROTEIN"/>
    <property type="match status" value="1"/>
</dbReference>
<feature type="region of interest" description="Disordered" evidence="2">
    <location>
        <begin position="808"/>
        <end position="835"/>
    </location>
</feature>
<dbReference type="PANTHER" id="PTHR10039">
    <property type="entry name" value="AMELOGENIN"/>
    <property type="match status" value="1"/>
</dbReference>
<evidence type="ECO:0000313" key="4">
    <source>
        <dbReference type="EMBL" id="KAJ4471762.1"/>
    </source>
</evidence>
<sequence length="835" mass="94407">MDPPNPKPQKEITIATPMFENANDFMITNSVFNSVGRDLIYNISHTDQFKGLYRLYKSVSTAAMYNSETQYPPARCHEGTREAVLSRLSQWIADPKQESQICWLYGGAGVGKSSVAQTVAERFAHEGKLAATFFFWRDDPARNSIRRLIPTLVFQLANAIPRLRTAINAVVESNIMILDAPLEDQFRELILQPFQGLDYSEESSRLLVIIDGLDECIDGRGQERVLLSIARGLASGGISLIFLVTSRPEPRIKNVFETLTHICTRIALEDSDEDIRKYLSDGFAQIYSRRSTTMYQVHQPWPTPKQLDELVYKASGQFIFASTVLQFVDDDYSLPSERLRIVLGLTDPEDVHNIVGVPLFDEPEYASSDRPFGELDKLYQGILSANPNSEQLVRIIGSIVVFHDIMTPTTKMLEELLTLQPGAVSATLSGMHSLLKTTLDSTHVAPHLLPIEFAHKSFSDFLLDPNRADRFFIDRPAHHNYLARRCLTLMREKSLSPSFAGRMQAWGLRPLVRLKPFTYALGQELVYHCNWAYHCTSAITTPELMHELRATDIYAYANRLVFLGPHLYHSAWKSITQVGIFIGEVNRVKRWAENKQNPPKDLVQRFHKFSLGFYVSVVGTCHDWNMQLATLGNLLAFNAIIPDVDLGFDLYNSEKVFCQIIGCDESQLADLRHICPLGISAESESFPHSSSNGFASPGTQSIHTVFVNLTNCHATLAVRCMETLVHDNDNFLYAERYWCKHLARACPRHDLMVSLEEYIRNGRLDNDPESVNEVFKWLKELPAGEHSSTSRILLTTLGKILRPASLEIKESQSKSSSDSDVESSEDVFFDCDEYE</sequence>
<name>A0A9W9A1N1_9AGAR</name>
<dbReference type="AlphaFoldDB" id="A0A9W9A1N1"/>
<dbReference type="SUPFAM" id="SSF52540">
    <property type="entry name" value="P-loop containing nucleoside triphosphate hydrolases"/>
    <property type="match status" value="1"/>
</dbReference>
<protein>
    <recommendedName>
        <fullName evidence="3">Nephrocystin 3-like N-terminal domain-containing protein</fullName>
    </recommendedName>
</protein>
<dbReference type="EMBL" id="JANVFS010000028">
    <property type="protein sequence ID" value="KAJ4471762.1"/>
    <property type="molecule type" value="Genomic_DNA"/>
</dbReference>
<dbReference type="Proteomes" id="UP001150238">
    <property type="component" value="Unassembled WGS sequence"/>
</dbReference>
<dbReference type="InterPro" id="IPR027417">
    <property type="entry name" value="P-loop_NTPase"/>
</dbReference>
<organism evidence="4 5">
    <name type="scientific">Lentinula lateritia</name>
    <dbReference type="NCBI Taxonomy" id="40482"/>
    <lineage>
        <taxon>Eukaryota</taxon>
        <taxon>Fungi</taxon>
        <taxon>Dikarya</taxon>
        <taxon>Basidiomycota</taxon>
        <taxon>Agaricomycotina</taxon>
        <taxon>Agaricomycetes</taxon>
        <taxon>Agaricomycetidae</taxon>
        <taxon>Agaricales</taxon>
        <taxon>Marasmiineae</taxon>
        <taxon>Omphalotaceae</taxon>
        <taxon>Lentinula</taxon>
    </lineage>
</organism>
<evidence type="ECO:0000313" key="5">
    <source>
        <dbReference type="Proteomes" id="UP001150238"/>
    </source>
</evidence>
<evidence type="ECO:0000259" key="3">
    <source>
        <dbReference type="Pfam" id="PF24883"/>
    </source>
</evidence>
<gene>
    <name evidence="4" type="ORF">C8J55DRAFT_152537</name>
</gene>
<evidence type="ECO:0000256" key="1">
    <source>
        <dbReference type="ARBA" id="ARBA00022737"/>
    </source>
</evidence>
<comment type="caution">
    <text evidence="4">The sequence shown here is derived from an EMBL/GenBank/DDBJ whole genome shotgun (WGS) entry which is preliminary data.</text>
</comment>
<reference evidence="4" key="1">
    <citation type="submission" date="2022-08" db="EMBL/GenBank/DDBJ databases">
        <authorList>
            <consortium name="DOE Joint Genome Institute"/>
            <person name="Min B."/>
            <person name="Riley R."/>
            <person name="Sierra-Patev S."/>
            <person name="Naranjo-Ortiz M."/>
            <person name="Looney B."/>
            <person name="Konkel Z."/>
            <person name="Slot J.C."/>
            <person name="Sakamoto Y."/>
            <person name="Steenwyk J.L."/>
            <person name="Rokas A."/>
            <person name="Carro J."/>
            <person name="Camarero S."/>
            <person name="Ferreira P."/>
            <person name="Molpeceres G."/>
            <person name="Ruiz-Duenas F.J."/>
            <person name="Serrano A."/>
            <person name="Henrissat B."/>
            <person name="Drula E."/>
            <person name="Hughes K.W."/>
            <person name="Mata J.L."/>
            <person name="Ishikawa N.K."/>
            <person name="Vargas-Isla R."/>
            <person name="Ushijima S."/>
            <person name="Smith C.A."/>
            <person name="Ahrendt S."/>
            <person name="Andreopoulos W."/>
            <person name="He G."/>
            <person name="Labutti K."/>
            <person name="Lipzen A."/>
            <person name="Ng V."/>
            <person name="Sandor L."/>
            <person name="Barry K."/>
            <person name="Martinez A.T."/>
            <person name="Xiao Y."/>
            <person name="Gibbons J.G."/>
            <person name="Terashima K."/>
            <person name="Hibbett D.S."/>
            <person name="Grigoriev I.V."/>
        </authorList>
    </citation>
    <scope>NUCLEOTIDE SEQUENCE</scope>
    <source>
        <strain evidence="4">Sp2 HRB7682 ss15</strain>
    </source>
</reference>